<dbReference type="Proteomes" id="UP001153331">
    <property type="component" value="Unassembled WGS sequence"/>
</dbReference>
<organism evidence="1 2">
    <name type="scientific">Boeremia exigua</name>
    <dbReference type="NCBI Taxonomy" id="749465"/>
    <lineage>
        <taxon>Eukaryota</taxon>
        <taxon>Fungi</taxon>
        <taxon>Dikarya</taxon>
        <taxon>Ascomycota</taxon>
        <taxon>Pezizomycotina</taxon>
        <taxon>Dothideomycetes</taxon>
        <taxon>Pleosporomycetidae</taxon>
        <taxon>Pleosporales</taxon>
        <taxon>Pleosporineae</taxon>
        <taxon>Didymellaceae</taxon>
        <taxon>Boeremia</taxon>
    </lineage>
</organism>
<evidence type="ECO:0000313" key="1">
    <source>
        <dbReference type="EMBL" id="KAJ8107666.1"/>
    </source>
</evidence>
<reference evidence="1" key="1">
    <citation type="submission" date="2022-11" db="EMBL/GenBank/DDBJ databases">
        <title>Genome Sequence of Boeremia exigua.</title>
        <authorList>
            <person name="Buettner E."/>
        </authorList>
    </citation>
    <scope>NUCLEOTIDE SEQUENCE</scope>
    <source>
        <strain evidence="1">CU02</strain>
    </source>
</reference>
<sequence length="957" mass="106193">MPNPDVDASNGAERSLQTHEGVVRSSRYMRHYAVCAGDEGWAAMQQQAGPDRPSLGSGLLRQPNLTAIAPGDENLGPAFLDRHHRRLYLSLRTTFYRTPQDVTLNGRRRDLTDSCIPATSPYQAIVHVLHEDGARRRAVATVRVVLHSITMVAFSSLCAALTLLGHGVTARRTQTKRNVTESHATNLLLESMDWMDMYYDNEKGYLYSLDSAALVHETRASAWYAAGLLARNEADDAEQAMRIVNNIIGAQFKNESQQWFGDYQKYPEEPTVGTKQYPPVIYNSWDPNWRGFVGTTFVVMLEEFPHLIPQETQDYMMESLFNTTVGDSYRVGGVDNDNLYPAYSNPSIMRAFVSGWVGRRVNDSNMTTAGEAYAQEIVNLFERDNTLSEFNSGTYAGVSLFALTLWAKYLPQDSLMGQYGGEMIKYTWASLGELYNANLKNVAGPWDRSYGYDMNKYLSILALQMWTLVGKENAPMNAKPWAMGHKNDFSISPLIAIVAPFHNTLVSNETLSALTTFPGAHAVNTSAFSPPFDTYPRNITAWISDNLTIGAESFSENVIGGPAKNPSSFNPAVVQWGRKDGSVGWLSLYAQVYALDAETGENYLELSYPQGNATNGFSFLVGTNSWTGKRDVASWSDVEGIKVNVTGSVDQNYTVTFNGANGGAGKPINEFEFWNITYLMPKGSTETPRGPPERQKDHDLTESTAVELMGWKLRVRILASLLLDRGTADANQASITMLRHAAPTPTGHQQRQTSKAQQVPAQAAGTATNPCREMRDPKLWILPDDINFRSTDWGGPYPKASLLGLPVELRQRILVMSYDVEQITGAVFELPSELLRKRPRTVTQGVTERDHFVISRVNGRITELCKVSKLLSEDMQYVGRQWQQAIQASMHKTNATALKLPVFDIQPSPLAPPTWPVWMSTGNHGPTGMAAELASAEWLEDQETDGMLCEAEEGVLQ</sequence>
<name>A0ACC2HXG0_9PLEO</name>
<gene>
    <name evidence="1" type="ORF">OPT61_g8710</name>
</gene>
<dbReference type="EMBL" id="JAPHNI010000881">
    <property type="protein sequence ID" value="KAJ8107666.1"/>
    <property type="molecule type" value="Genomic_DNA"/>
</dbReference>
<accession>A0ACC2HXG0</accession>
<evidence type="ECO:0000313" key="2">
    <source>
        <dbReference type="Proteomes" id="UP001153331"/>
    </source>
</evidence>
<protein>
    <submittedName>
        <fullName evidence="1">Uncharacterized protein</fullName>
    </submittedName>
</protein>
<comment type="caution">
    <text evidence="1">The sequence shown here is derived from an EMBL/GenBank/DDBJ whole genome shotgun (WGS) entry which is preliminary data.</text>
</comment>
<keyword evidence="2" id="KW-1185">Reference proteome</keyword>
<proteinExistence type="predicted"/>